<keyword evidence="6" id="KW-1185">Reference proteome</keyword>
<organism evidence="5 6">
    <name type="scientific">Arthrobacter silviterrae</name>
    <dbReference type="NCBI Taxonomy" id="2026658"/>
    <lineage>
        <taxon>Bacteria</taxon>
        <taxon>Bacillati</taxon>
        <taxon>Actinomycetota</taxon>
        <taxon>Actinomycetes</taxon>
        <taxon>Micrococcales</taxon>
        <taxon>Micrococcaceae</taxon>
        <taxon>Arthrobacter</taxon>
    </lineage>
</organism>
<keyword evidence="2" id="KW-0378">Hydrolase</keyword>
<comment type="caution">
    <text evidence="5">The sequence shown here is derived from an EMBL/GenBank/DDBJ whole genome shotgun (WGS) entry which is preliminary data.</text>
</comment>
<evidence type="ECO:0000256" key="1">
    <source>
        <dbReference type="ARBA" id="ARBA00022723"/>
    </source>
</evidence>
<keyword evidence="3" id="KW-0732">Signal</keyword>
<dbReference type="PROSITE" id="PS51677">
    <property type="entry name" value="NODB"/>
    <property type="match status" value="1"/>
</dbReference>
<evidence type="ECO:0000256" key="3">
    <source>
        <dbReference type="SAM" id="SignalP"/>
    </source>
</evidence>
<sequence length="474" mass="49964">MRRRTPSASGSLRRACALAAAAAVALSMAACSPSTTPETTKAQLAAPGSWLVPMQGERDVSAVAGAYPMKLQSPTAGGTWAYLDGATSFNADVDRQLLAALDKHTGARYQPAVETARQDKVKLTVQGTIVHTGGHYLIGRIRITPHGPGTTAETTMVYDSGTGTTVPSEVLVAPAHRGELAALIRSLRGADATAPVPLTDLAFDAAGNLTMPAGSANRAMGTLRIPAAAVRPWLSTLGRHAQDEADEPWKPPAPAPKQLRHINCDIVPCAALTYDDGPSQATTPRLLKMLEQAGAGATFFAVGGAVSYSPLIARAEHDAGFTVGNHSWNHPDLRRLSPAAVATQMQWTNSAIKAATGAAPMLMRAPYGGVDAMVQQNVGLPIILWSVDSLDWLSRDPAKYIPTIMRLVSPGAVILEHDIHATTVDHQGEVISRLQNAGYYLVTVPQLFAGIPLQAGQVYRCRGHGRQCTPSPGR</sequence>
<accession>A0ABX0DCM0</accession>
<dbReference type="InterPro" id="IPR011330">
    <property type="entry name" value="Glyco_hydro/deAcase_b/a-brl"/>
</dbReference>
<dbReference type="Gene3D" id="3.20.20.370">
    <property type="entry name" value="Glycoside hydrolase/deacetylase"/>
    <property type="match status" value="1"/>
</dbReference>
<reference evidence="5 6" key="1">
    <citation type="submission" date="2020-02" db="EMBL/GenBank/DDBJ databases">
        <title>Genome sequence of the type strain DSM 27180 of Arthrobacter silviterrae.</title>
        <authorList>
            <person name="Gao J."/>
            <person name="Sun J."/>
        </authorList>
    </citation>
    <scope>NUCLEOTIDE SEQUENCE [LARGE SCALE GENOMIC DNA]</scope>
    <source>
        <strain evidence="5 6">DSM 27180</strain>
    </source>
</reference>
<dbReference type="PANTHER" id="PTHR10587:SF133">
    <property type="entry name" value="CHITIN DEACETYLASE 1-RELATED"/>
    <property type="match status" value="1"/>
</dbReference>
<evidence type="ECO:0000256" key="2">
    <source>
        <dbReference type="ARBA" id="ARBA00022801"/>
    </source>
</evidence>
<dbReference type="RefSeq" id="WP_165181581.1">
    <property type="nucleotide sequence ID" value="NZ_JAAKZI010000011.1"/>
</dbReference>
<name>A0ABX0DCM0_9MICC</name>
<dbReference type="PANTHER" id="PTHR10587">
    <property type="entry name" value="GLYCOSYL TRANSFERASE-RELATED"/>
    <property type="match status" value="1"/>
</dbReference>
<evidence type="ECO:0000259" key="4">
    <source>
        <dbReference type="PROSITE" id="PS51677"/>
    </source>
</evidence>
<feature type="signal peptide" evidence="3">
    <location>
        <begin position="1"/>
        <end position="29"/>
    </location>
</feature>
<dbReference type="InterPro" id="IPR002509">
    <property type="entry name" value="NODB_dom"/>
</dbReference>
<gene>
    <name evidence="5" type="ORF">G6N77_08420</name>
</gene>
<protein>
    <submittedName>
        <fullName evidence="5">Polysaccharide deacetylase family protein</fullName>
    </submittedName>
</protein>
<keyword evidence="1" id="KW-0479">Metal-binding</keyword>
<feature type="domain" description="NodB homology" evidence="4">
    <location>
        <begin position="268"/>
        <end position="442"/>
    </location>
</feature>
<dbReference type="Pfam" id="PF01522">
    <property type="entry name" value="Polysacc_deac_1"/>
    <property type="match status" value="1"/>
</dbReference>
<evidence type="ECO:0000313" key="6">
    <source>
        <dbReference type="Proteomes" id="UP000479226"/>
    </source>
</evidence>
<evidence type="ECO:0000313" key="5">
    <source>
        <dbReference type="EMBL" id="NGN83481.1"/>
    </source>
</evidence>
<dbReference type="InterPro" id="IPR050248">
    <property type="entry name" value="Polysacc_deacetylase_ArnD"/>
</dbReference>
<dbReference type="Proteomes" id="UP000479226">
    <property type="component" value="Unassembled WGS sequence"/>
</dbReference>
<dbReference type="PROSITE" id="PS51257">
    <property type="entry name" value="PROKAR_LIPOPROTEIN"/>
    <property type="match status" value="1"/>
</dbReference>
<proteinExistence type="predicted"/>
<feature type="chain" id="PRO_5045617615" evidence="3">
    <location>
        <begin position="30"/>
        <end position="474"/>
    </location>
</feature>
<dbReference type="SUPFAM" id="SSF88713">
    <property type="entry name" value="Glycoside hydrolase/deacetylase"/>
    <property type="match status" value="1"/>
</dbReference>
<dbReference type="EMBL" id="JAAKZI010000011">
    <property type="protein sequence ID" value="NGN83481.1"/>
    <property type="molecule type" value="Genomic_DNA"/>
</dbReference>